<feature type="transmembrane region" description="Helical" evidence="1">
    <location>
        <begin position="40"/>
        <end position="61"/>
    </location>
</feature>
<sequence>MDSSIMSSVKVVVGVVGCSGISTRGSFGISGLIFGCPSDYDGLMAMLATLLSCVCEGVSFMRNSAIEVKVMFFARARDLTGLGEMLRQVPCGAIAQE</sequence>
<gene>
    <name evidence="2" type="ORF">Syun_029821</name>
</gene>
<dbReference type="AlphaFoldDB" id="A0AAP0E9N0"/>
<keyword evidence="1" id="KW-1133">Transmembrane helix</keyword>
<evidence type="ECO:0000313" key="3">
    <source>
        <dbReference type="Proteomes" id="UP001420932"/>
    </source>
</evidence>
<keyword evidence="3" id="KW-1185">Reference proteome</keyword>
<dbReference type="Proteomes" id="UP001420932">
    <property type="component" value="Unassembled WGS sequence"/>
</dbReference>
<organism evidence="2 3">
    <name type="scientific">Stephania yunnanensis</name>
    <dbReference type="NCBI Taxonomy" id="152371"/>
    <lineage>
        <taxon>Eukaryota</taxon>
        <taxon>Viridiplantae</taxon>
        <taxon>Streptophyta</taxon>
        <taxon>Embryophyta</taxon>
        <taxon>Tracheophyta</taxon>
        <taxon>Spermatophyta</taxon>
        <taxon>Magnoliopsida</taxon>
        <taxon>Ranunculales</taxon>
        <taxon>Menispermaceae</taxon>
        <taxon>Menispermoideae</taxon>
        <taxon>Cissampelideae</taxon>
        <taxon>Stephania</taxon>
    </lineage>
</organism>
<name>A0AAP0E9N0_9MAGN</name>
<evidence type="ECO:0000256" key="1">
    <source>
        <dbReference type="SAM" id="Phobius"/>
    </source>
</evidence>
<feature type="transmembrane region" description="Helical" evidence="1">
    <location>
        <begin position="12"/>
        <end position="34"/>
    </location>
</feature>
<accession>A0AAP0E9N0</accession>
<keyword evidence="1" id="KW-0472">Membrane</keyword>
<comment type="caution">
    <text evidence="2">The sequence shown here is derived from an EMBL/GenBank/DDBJ whole genome shotgun (WGS) entry which is preliminary data.</text>
</comment>
<proteinExistence type="predicted"/>
<reference evidence="2 3" key="1">
    <citation type="submission" date="2024-01" db="EMBL/GenBank/DDBJ databases">
        <title>Genome assemblies of Stephania.</title>
        <authorList>
            <person name="Yang L."/>
        </authorList>
    </citation>
    <scope>NUCLEOTIDE SEQUENCE [LARGE SCALE GENOMIC DNA]</scope>
    <source>
        <strain evidence="2">YNDBR</strain>
        <tissue evidence="2">Leaf</tissue>
    </source>
</reference>
<evidence type="ECO:0000313" key="2">
    <source>
        <dbReference type="EMBL" id="KAK9087427.1"/>
    </source>
</evidence>
<protein>
    <submittedName>
        <fullName evidence="2">Uncharacterized protein</fullName>
    </submittedName>
</protein>
<dbReference type="EMBL" id="JBBNAF010000013">
    <property type="protein sequence ID" value="KAK9087427.1"/>
    <property type="molecule type" value="Genomic_DNA"/>
</dbReference>
<keyword evidence="1" id="KW-0812">Transmembrane</keyword>